<dbReference type="GO" id="GO:0005634">
    <property type="term" value="C:nucleus"/>
    <property type="evidence" value="ECO:0007669"/>
    <property type="project" value="UniProtKB-SubCell"/>
</dbReference>
<dbReference type="Pfam" id="PF04845">
    <property type="entry name" value="PurA"/>
    <property type="match status" value="1"/>
</dbReference>
<dbReference type="Proteomes" id="UP000789595">
    <property type="component" value="Unassembled WGS sequence"/>
</dbReference>
<comment type="caution">
    <text evidence="10">The sequence shown here is derived from an EMBL/GenBank/DDBJ whole genome shotgun (WGS) entry which is preliminary data.</text>
</comment>
<dbReference type="GO" id="GO:0008380">
    <property type="term" value="P:RNA splicing"/>
    <property type="evidence" value="ECO:0007669"/>
    <property type="project" value="UniProtKB-KW"/>
</dbReference>
<evidence type="ECO:0000256" key="5">
    <source>
        <dbReference type="ARBA" id="ARBA00023125"/>
    </source>
</evidence>
<dbReference type="Gene3D" id="3.30.70.330">
    <property type="match status" value="2"/>
</dbReference>
<gene>
    <name evidence="10" type="ORF">PECAL_6P12860</name>
</gene>
<sequence length="276" mass="29852">MDNEEIFTTSFLAGRKRIFVDVKENHAGTYLKIKERGDSQSNSILIPSGSIVELRDALDEAVQALGALDTDRVADEGGGASPANQCVCHVGNLSWETTDETLHELFSGYGEVVSAEVQMSRTNSSRSQGWGLVEFASAAEVEYAISQCDGLDLDGREIRVRADKGSGTGPKGHAAKLKEAMPKKTRRHVADKVVDPHRVFVMNLNFDTTEDELADHCASSGEVASVELLTRGRAQRPSGSAVVEYRYAEAAAAAVDALEGTELDGRDLRVRAYFSN</sequence>
<reference evidence="10" key="1">
    <citation type="submission" date="2021-11" db="EMBL/GenBank/DDBJ databases">
        <authorList>
            <consortium name="Genoscope - CEA"/>
            <person name="William W."/>
        </authorList>
    </citation>
    <scope>NUCLEOTIDE SEQUENCE</scope>
</reference>
<dbReference type="InterPro" id="IPR012677">
    <property type="entry name" value="Nucleotide-bd_a/b_plait_sf"/>
</dbReference>
<dbReference type="GO" id="GO:0032422">
    <property type="term" value="F:purine-rich negative regulatory element binding"/>
    <property type="evidence" value="ECO:0007669"/>
    <property type="project" value="InterPro"/>
</dbReference>
<evidence type="ECO:0000256" key="4">
    <source>
        <dbReference type="ARBA" id="ARBA00022884"/>
    </source>
</evidence>
<comment type="similarity">
    <text evidence="2">Belongs to the PUR DNA-binding protein family.</text>
</comment>
<name>A0A8J2ST47_9STRA</name>
<feature type="domain" description="RRM" evidence="9">
    <location>
        <begin position="86"/>
        <end position="165"/>
    </location>
</feature>
<keyword evidence="4 8" id="KW-0694">RNA-binding</keyword>
<organism evidence="10 11">
    <name type="scientific">Pelagomonas calceolata</name>
    <dbReference type="NCBI Taxonomy" id="35677"/>
    <lineage>
        <taxon>Eukaryota</taxon>
        <taxon>Sar</taxon>
        <taxon>Stramenopiles</taxon>
        <taxon>Ochrophyta</taxon>
        <taxon>Pelagophyceae</taxon>
        <taxon>Pelagomonadales</taxon>
        <taxon>Pelagomonadaceae</taxon>
        <taxon>Pelagomonas</taxon>
    </lineage>
</organism>
<keyword evidence="7" id="KW-0539">Nucleus</keyword>
<proteinExistence type="inferred from homology"/>
<dbReference type="GO" id="GO:0006397">
    <property type="term" value="P:mRNA processing"/>
    <property type="evidence" value="ECO:0007669"/>
    <property type="project" value="UniProtKB-KW"/>
</dbReference>
<dbReference type="PANTHER" id="PTHR48028">
    <property type="entry name" value="GLYCINE-RICH RNA-BINDING PROTEIN RZ1A"/>
    <property type="match status" value="1"/>
</dbReference>
<dbReference type="Pfam" id="PF00076">
    <property type="entry name" value="RRM_1"/>
    <property type="match status" value="2"/>
</dbReference>
<dbReference type="InterPro" id="IPR006628">
    <property type="entry name" value="PUR-bd_fam"/>
</dbReference>
<evidence type="ECO:0000256" key="1">
    <source>
        <dbReference type="ARBA" id="ARBA00004123"/>
    </source>
</evidence>
<evidence type="ECO:0000313" key="10">
    <source>
        <dbReference type="EMBL" id="CAH0379657.1"/>
    </source>
</evidence>
<evidence type="ECO:0000256" key="8">
    <source>
        <dbReference type="PROSITE-ProRule" id="PRU00176"/>
    </source>
</evidence>
<dbReference type="GO" id="GO:0000977">
    <property type="term" value="F:RNA polymerase II transcription regulatory region sequence-specific DNA binding"/>
    <property type="evidence" value="ECO:0007669"/>
    <property type="project" value="InterPro"/>
</dbReference>
<feature type="domain" description="RRM" evidence="9">
    <location>
        <begin position="197"/>
        <end position="275"/>
    </location>
</feature>
<evidence type="ECO:0000256" key="7">
    <source>
        <dbReference type="ARBA" id="ARBA00023242"/>
    </source>
</evidence>
<dbReference type="OrthoDB" id="439808at2759"/>
<dbReference type="InterPro" id="IPR000504">
    <property type="entry name" value="RRM_dom"/>
</dbReference>
<dbReference type="SMART" id="SM00360">
    <property type="entry name" value="RRM"/>
    <property type="match status" value="2"/>
</dbReference>
<dbReference type="PANTHER" id="PTHR48028:SF4">
    <property type="entry name" value="SC35-LIKE SPLICING FACTOR"/>
    <property type="match status" value="1"/>
</dbReference>
<dbReference type="Gene3D" id="3.10.450.700">
    <property type="match status" value="1"/>
</dbReference>
<keyword evidence="11" id="KW-1185">Reference proteome</keyword>
<evidence type="ECO:0000256" key="3">
    <source>
        <dbReference type="ARBA" id="ARBA00022664"/>
    </source>
</evidence>
<keyword evidence="3" id="KW-0507">mRNA processing</keyword>
<accession>A0A8J2ST47</accession>
<dbReference type="SUPFAM" id="SSF54928">
    <property type="entry name" value="RNA-binding domain, RBD"/>
    <property type="match status" value="2"/>
</dbReference>
<dbReference type="InterPro" id="IPR051106">
    <property type="entry name" value="RNA-bind/splicing_reg"/>
</dbReference>
<evidence type="ECO:0000256" key="2">
    <source>
        <dbReference type="ARBA" id="ARBA00009251"/>
    </source>
</evidence>
<keyword evidence="5" id="KW-0238">DNA-binding</keyword>
<dbReference type="CDD" id="cd00590">
    <property type="entry name" value="RRM_SF"/>
    <property type="match status" value="1"/>
</dbReference>
<comment type="subcellular location">
    <subcellularLocation>
        <location evidence="1">Nucleus</location>
    </subcellularLocation>
</comment>
<dbReference type="GO" id="GO:0003723">
    <property type="term" value="F:RNA binding"/>
    <property type="evidence" value="ECO:0007669"/>
    <property type="project" value="UniProtKB-UniRule"/>
</dbReference>
<dbReference type="AlphaFoldDB" id="A0A8J2ST47"/>
<evidence type="ECO:0000256" key="6">
    <source>
        <dbReference type="ARBA" id="ARBA00023187"/>
    </source>
</evidence>
<evidence type="ECO:0000259" key="9">
    <source>
        <dbReference type="PROSITE" id="PS50102"/>
    </source>
</evidence>
<dbReference type="InterPro" id="IPR035979">
    <property type="entry name" value="RBD_domain_sf"/>
</dbReference>
<protein>
    <recommendedName>
        <fullName evidence="9">RRM domain-containing protein</fullName>
    </recommendedName>
</protein>
<evidence type="ECO:0000313" key="11">
    <source>
        <dbReference type="Proteomes" id="UP000789595"/>
    </source>
</evidence>
<keyword evidence="6" id="KW-0508">mRNA splicing</keyword>
<dbReference type="PROSITE" id="PS50102">
    <property type="entry name" value="RRM"/>
    <property type="match status" value="2"/>
</dbReference>
<dbReference type="EMBL" id="CAKKNE010000006">
    <property type="protein sequence ID" value="CAH0379657.1"/>
    <property type="molecule type" value="Genomic_DNA"/>
</dbReference>
<dbReference type="SMART" id="SM00712">
    <property type="entry name" value="PUR"/>
    <property type="match status" value="1"/>
</dbReference>